<dbReference type="InterPro" id="IPR046357">
    <property type="entry name" value="PPIase_dom_sf"/>
</dbReference>
<dbReference type="Gene3D" id="3.10.50.40">
    <property type="match status" value="1"/>
</dbReference>
<sequence>RVSSRQLADSLFSLVNVDADFDLLAKKYSIYNPDDGGLSGTFTQNKDRARYDAAVNLDLGKISPVLSMEPGQYSIIKLVEKNTPKPLDFLRAYSRIESVLIKENQDAAKNRGVKDLLEKYEVQRFFNILRP</sequence>
<proteinExistence type="predicted"/>
<organism evidence="1">
    <name type="scientific">marine metagenome</name>
    <dbReference type="NCBI Taxonomy" id="408172"/>
    <lineage>
        <taxon>unclassified sequences</taxon>
        <taxon>metagenomes</taxon>
        <taxon>ecological metagenomes</taxon>
    </lineage>
</organism>
<reference evidence="1" key="1">
    <citation type="submission" date="2018-05" db="EMBL/GenBank/DDBJ databases">
        <authorList>
            <person name="Lanie J.A."/>
            <person name="Ng W.-L."/>
            <person name="Kazmierczak K.M."/>
            <person name="Andrzejewski T.M."/>
            <person name="Davidsen T.M."/>
            <person name="Wayne K.J."/>
            <person name="Tettelin H."/>
            <person name="Glass J.I."/>
            <person name="Rusch D."/>
            <person name="Podicherti R."/>
            <person name="Tsui H.-C.T."/>
            <person name="Winkler M.E."/>
        </authorList>
    </citation>
    <scope>NUCLEOTIDE SEQUENCE</scope>
</reference>
<dbReference type="SUPFAM" id="SSF54534">
    <property type="entry name" value="FKBP-like"/>
    <property type="match status" value="1"/>
</dbReference>
<accession>A0A382VGR8</accession>
<protein>
    <recommendedName>
        <fullName evidence="2">PpiC domain-containing protein</fullName>
    </recommendedName>
</protein>
<dbReference type="EMBL" id="UINC01151869">
    <property type="protein sequence ID" value="SVD45732.1"/>
    <property type="molecule type" value="Genomic_DNA"/>
</dbReference>
<evidence type="ECO:0008006" key="2">
    <source>
        <dbReference type="Google" id="ProtNLM"/>
    </source>
</evidence>
<dbReference type="GO" id="GO:0003755">
    <property type="term" value="F:peptidyl-prolyl cis-trans isomerase activity"/>
    <property type="evidence" value="ECO:0007669"/>
    <property type="project" value="InterPro"/>
</dbReference>
<feature type="non-terminal residue" evidence="1">
    <location>
        <position position="1"/>
    </location>
</feature>
<gene>
    <name evidence="1" type="ORF">METZ01_LOCUS398586</name>
</gene>
<dbReference type="AlphaFoldDB" id="A0A382VGR8"/>
<name>A0A382VGR8_9ZZZZ</name>
<evidence type="ECO:0000313" key="1">
    <source>
        <dbReference type="EMBL" id="SVD45732.1"/>
    </source>
</evidence>